<dbReference type="Proteomes" id="UP000197679">
    <property type="component" value="Chromosome"/>
</dbReference>
<organism evidence="2 3">
    <name type="scientific">Candidatus Mancarchaeum acidiphilum</name>
    <dbReference type="NCBI Taxonomy" id="1920749"/>
    <lineage>
        <taxon>Archaea</taxon>
        <taxon>Candidatus Micrarchaeota</taxon>
        <taxon>Candidatus Mancarchaeum</taxon>
    </lineage>
</organism>
<evidence type="ECO:0000313" key="3">
    <source>
        <dbReference type="Proteomes" id="UP000197679"/>
    </source>
</evidence>
<protein>
    <submittedName>
        <fullName evidence="2">NTP pyrophosphatase, house-cleaning of non-canonical NTPs</fullName>
    </submittedName>
</protein>
<dbReference type="InterPro" id="IPR004518">
    <property type="entry name" value="MazG-like_dom"/>
</dbReference>
<dbReference type="Gene3D" id="1.10.287.1080">
    <property type="entry name" value="MazG-like"/>
    <property type="match status" value="1"/>
</dbReference>
<evidence type="ECO:0000313" key="2">
    <source>
        <dbReference type="EMBL" id="ASI13706.1"/>
    </source>
</evidence>
<gene>
    <name evidence="2" type="ORF">Mia14_0384</name>
</gene>
<dbReference type="AlphaFoldDB" id="A0A218NMM8"/>
<proteinExistence type="predicted"/>
<dbReference type="OrthoDB" id="377355at2157"/>
<dbReference type="RefSeq" id="WP_088819871.1">
    <property type="nucleotide sequence ID" value="NZ_CP019964.1"/>
</dbReference>
<dbReference type="Pfam" id="PF03819">
    <property type="entry name" value="MazG"/>
    <property type="match status" value="1"/>
</dbReference>
<dbReference type="SUPFAM" id="SSF101386">
    <property type="entry name" value="all-alpha NTP pyrophosphatases"/>
    <property type="match status" value="1"/>
</dbReference>
<reference evidence="2 3" key="1">
    <citation type="journal article" date="2017" name="Nat. Commun.">
        <title>'ARMAN' archaea depend on association with euryarchaeal host in culture and in situ.</title>
        <authorList>
            <person name="Golyshina O."/>
            <person name="Toshchakov S."/>
            <person name="Makarova K."/>
            <person name="Gavrilov S."/>
            <person name="Korzhenkov A."/>
            <person name="La Cono V."/>
            <person name="Arcadi E."/>
            <person name="Nechitaylo T."/>
            <person name="Ferrer M."/>
            <person name="Kublanov I."/>
            <person name="Wolf Y."/>
            <person name="Yakimov M."/>
            <person name="Golyshin P."/>
            <person name="Slesarev A."/>
            <person name="Kozyavkin S."/>
        </authorList>
    </citation>
    <scope>NUCLEOTIDE SEQUENCE [LARGE SCALE GENOMIC DNA]</scope>
    <source>
        <strain evidence="2 3">Mia14</strain>
    </source>
</reference>
<dbReference type="EMBL" id="CP019964">
    <property type="protein sequence ID" value="ASI13706.1"/>
    <property type="molecule type" value="Genomic_DNA"/>
</dbReference>
<dbReference type="CDD" id="cd11541">
    <property type="entry name" value="NTP-PPase_u4"/>
    <property type="match status" value="1"/>
</dbReference>
<dbReference type="InterPro" id="IPR011379">
    <property type="entry name" value="MazG-related_GP37"/>
</dbReference>
<sequence length="105" mass="11840">MDLNEYQKASRRTKMYPEKLDGGIYYSTLGLCGEAGELANKVKKIARDNNLDKEGIKGELGDILWYVASVSEEIGYSLEEIANYNLEKLNKRMEEGKISGNGDER</sequence>
<dbReference type="GeneID" id="33313941"/>
<accession>A0A218NMM8</accession>
<keyword evidence="3" id="KW-1185">Reference proteome</keyword>
<evidence type="ECO:0000259" key="1">
    <source>
        <dbReference type="Pfam" id="PF03819"/>
    </source>
</evidence>
<dbReference type="KEGG" id="marh:Mia14_0384"/>
<dbReference type="PIRSF" id="PIRSF006639">
    <property type="entry name" value="UCP006639_pph"/>
    <property type="match status" value="1"/>
</dbReference>
<name>A0A218NMM8_9ARCH</name>
<feature type="domain" description="NTP pyrophosphohydrolase MazG-like" evidence="1">
    <location>
        <begin position="30"/>
        <end position="94"/>
    </location>
</feature>